<keyword evidence="4" id="KW-1003">Cell membrane</keyword>
<dbReference type="PANTHER" id="PTHR43848">
    <property type="entry name" value="PUTRESCINE TRANSPORT SYSTEM PERMEASE PROTEIN POTI"/>
    <property type="match status" value="1"/>
</dbReference>
<keyword evidence="3" id="KW-0813">Transport</keyword>
<dbReference type="AlphaFoldDB" id="X0TPN3"/>
<feature type="transmembrane region" description="Helical" evidence="8">
    <location>
        <begin position="41"/>
        <end position="65"/>
    </location>
</feature>
<evidence type="ECO:0000256" key="5">
    <source>
        <dbReference type="ARBA" id="ARBA00022692"/>
    </source>
</evidence>
<dbReference type="InterPro" id="IPR035906">
    <property type="entry name" value="MetI-like_sf"/>
</dbReference>
<protein>
    <recommendedName>
        <fullName evidence="9">ABC transmembrane type-1 domain-containing protein</fullName>
    </recommendedName>
</protein>
<dbReference type="GO" id="GO:0055085">
    <property type="term" value="P:transmembrane transport"/>
    <property type="evidence" value="ECO:0007669"/>
    <property type="project" value="InterPro"/>
</dbReference>
<dbReference type="InterPro" id="IPR000515">
    <property type="entry name" value="MetI-like"/>
</dbReference>
<gene>
    <name evidence="10" type="ORF">S01H1_23188</name>
</gene>
<organism evidence="10">
    <name type="scientific">marine sediment metagenome</name>
    <dbReference type="NCBI Taxonomy" id="412755"/>
    <lineage>
        <taxon>unclassified sequences</taxon>
        <taxon>metagenomes</taxon>
        <taxon>ecological metagenomes</taxon>
    </lineage>
</organism>
<evidence type="ECO:0000256" key="4">
    <source>
        <dbReference type="ARBA" id="ARBA00022475"/>
    </source>
</evidence>
<evidence type="ECO:0000313" key="10">
    <source>
        <dbReference type="EMBL" id="GAF95473.1"/>
    </source>
</evidence>
<dbReference type="SUPFAM" id="SSF161098">
    <property type="entry name" value="MetI-like"/>
    <property type="match status" value="1"/>
</dbReference>
<dbReference type="InterPro" id="IPR051789">
    <property type="entry name" value="Bact_Polyamine_Transport"/>
</dbReference>
<evidence type="ECO:0000256" key="2">
    <source>
        <dbReference type="ARBA" id="ARBA00007069"/>
    </source>
</evidence>
<comment type="caution">
    <text evidence="10">The sequence shown here is derived from an EMBL/GenBank/DDBJ whole genome shotgun (WGS) entry which is preliminary data.</text>
</comment>
<dbReference type="GO" id="GO:0005886">
    <property type="term" value="C:plasma membrane"/>
    <property type="evidence" value="ECO:0007669"/>
    <property type="project" value="UniProtKB-SubCell"/>
</dbReference>
<feature type="transmembrane region" description="Helical" evidence="8">
    <location>
        <begin position="77"/>
        <end position="97"/>
    </location>
</feature>
<evidence type="ECO:0000256" key="8">
    <source>
        <dbReference type="SAM" id="Phobius"/>
    </source>
</evidence>
<evidence type="ECO:0000256" key="1">
    <source>
        <dbReference type="ARBA" id="ARBA00004651"/>
    </source>
</evidence>
<evidence type="ECO:0000256" key="3">
    <source>
        <dbReference type="ARBA" id="ARBA00022448"/>
    </source>
</evidence>
<comment type="similarity">
    <text evidence="2">Belongs to the binding-protein-dependent transport system permease family. CysTW subfamily.</text>
</comment>
<feature type="non-terminal residue" evidence="10">
    <location>
        <position position="159"/>
    </location>
</feature>
<evidence type="ECO:0000256" key="7">
    <source>
        <dbReference type="ARBA" id="ARBA00023136"/>
    </source>
</evidence>
<dbReference type="PANTHER" id="PTHR43848:SF2">
    <property type="entry name" value="PUTRESCINE TRANSPORT SYSTEM PERMEASE PROTEIN POTI"/>
    <property type="match status" value="1"/>
</dbReference>
<dbReference type="EMBL" id="BARS01013302">
    <property type="protein sequence ID" value="GAF95473.1"/>
    <property type="molecule type" value="Genomic_DNA"/>
</dbReference>
<feature type="non-terminal residue" evidence="10">
    <location>
        <position position="1"/>
    </location>
</feature>
<sequence length="159" mass="17188">VANSVFSYWSADPYTGKVQGGVMYQLFGPTGYFNTLIKASLTSIIVALVSTYVSTCIAMPLSFIIARRWYGSFIRSILKIPLIVPTSSLGLSVLLLWGSNGFNLVGSGIWLIILTHIAFSVPVIVESILASYEGSDIQMYEDSARTLGATAYNAIETVS</sequence>
<accession>X0TPN3</accession>
<feature type="domain" description="ABC transmembrane type-1" evidence="9">
    <location>
        <begin position="40"/>
        <end position="159"/>
    </location>
</feature>
<keyword evidence="5 8" id="KW-0812">Transmembrane</keyword>
<keyword evidence="6 8" id="KW-1133">Transmembrane helix</keyword>
<comment type="subcellular location">
    <subcellularLocation>
        <location evidence="1">Cell membrane</location>
        <topology evidence="1">Multi-pass membrane protein</topology>
    </subcellularLocation>
</comment>
<dbReference type="Gene3D" id="1.10.3720.10">
    <property type="entry name" value="MetI-like"/>
    <property type="match status" value="1"/>
</dbReference>
<feature type="transmembrane region" description="Helical" evidence="8">
    <location>
        <begin position="109"/>
        <end position="129"/>
    </location>
</feature>
<dbReference type="PROSITE" id="PS50928">
    <property type="entry name" value="ABC_TM1"/>
    <property type="match status" value="1"/>
</dbReference>
<keyword evidence="7 8" id="KW-0472">Membrane</keyword>
<name>X0TPN3_9ZZZZ</name>
<evidence type="ECO:0000259" key="9">
    <source>
        <dbReference type="PROSITE" id="PS50928"/>
    </source>
</evidence>
<evidence type="ECO:0000256" key="6">
    <source>
        <dbReference type="ARBA" id="ARBA00022989"/>
    </source>
</evidence>
<reference evidence="10" key="1">
    <citation type="journal article" date="2014" name="Front. Microbiol.">
        <title>High frequency of phylogenetically diverse reductive dehalogenase-homologous genes in deep subseafloor sedimentary metagenomes.</title>
        <authorList>
            <person name="Kawai M."/>
            <person name="Futagami T."/>
            <person name="Toyoda A."/>
            <person name="Takaki Y."/>
            <person name="Nishi S."/>
            <person name="Hori S."/>
            <person name="Arai W."/>
            <person name="Tsubouchi T."/>
            <person name="Morono Y."/>
            <person name="Uchiyama I."/>
            <person name="Ito T."/>
            <person name="Fujiyama A."/>
            <person name="Inagaki F."/>
            <person name="Takami H."/>
        </authorList>
    </citation>
    <scope>NUCLEOTIDE SEQUENCE</scope>
    <source>
        <strain evidence="10">Expedition CK06-06</strain>
    </source>
</reference>
<proteinExistence type="inferred from homology"/>